<keyword evidence="2" id="KW-1185">Reference proteome</keyword>
<name>A0AAD8QBT6_9PEZI</name>
<evidence type="ECO:0000313" key="2">
    <source>
        <dbReference type="Proteomes" id="UP001230504"/>
    </source>
</evidence>
<dbReference type="GeneID" id="85435757"/>
<dbReference type="AlphaFoldDB" id="A0AAD8QBT6"/>
<evidence type="ECO:0000313" key="1">
    <source>
        <dbReference type="EMBL" id="KAK1599096.1"/>
    </source>
</evidence>
<protein>
    <submittedName>
        <fullName evidence="1">Uncharacterized protein</fullName>
    </submittedName>
</protein>
<comment type="caution">
    <text evidence="1">The sequence shown here is derived from an EMBL/GenBank/DDBJ whole genome shotgun (WGS) entry which is preliminary data.</text>
</comment>
<reference evidence="1" key="1">
    <citation type="submission" date="2021-06" db="EMBL/GenBank/DDBJ databases">
        <title>Comparative genomics, transcriptomics and evolutionary studies reveal genomic signatures of adaptation to plant cell wall in hemibiotrophic fungi.</title>
        <authorList>
            <consortium name="DOE Joint Genome Institute"/>
            <person name="Baroncelli R."/>
            <person name="Diaz J.F."/>
            <person name="Benocci T."/>
            <person name="Peng M."/>
            <person name="Battaglia E."/>
            <person name="Haridas S."/>
            <person name="Andreopoulos W."/>
            <person name="Labutti K."/>
            <person name="Pangilinan J."/>
            <person name="Floch G.L."/>
            <person name="Makela M.R."/>
            <person name="Henrissat B."/>
            <person name="Grigoriev I.V."/>
            <person name="Crouch J.A."/>
            <person name="De Vries R.P."/>
            <person name="Sukno S.A."/>
            <person name="Thon M.R."/>
        </authorList>
    </citation>
    <scope>NUCLEOTIDE SEQUENCE</scope>
    <source>
        <strain evidence="1">CBS 125086</strain>
    </source>
</reference>
<gene>
    <name evidence="1" type="ORF">LY79DRAFT_208068</name>
</gene>
<sequence>MVTVSRARPTIQTSFPRTFFIFRSGRRVPSNARRSLVRLPSTPSLSHSLSLCLFRVCVRASHHRVSIHLSPISQTHPSHPCMVCHCTPGQYQAHSRTPHTITLPASTEVVYAAHPCCHLRRTLAWSVVSQPTLLSSNRPFLPSSRGSTRHLWAC</sequence>
<accession>A0AAD8QBT6</accession>
<dbReference type="RefSeq" id="XP_060419758.1">
    <property type="nucleotide sequence ID" value="XM_060551517.1"/>
</dbReference>
<proteinExistence type="predicted"/>
<dbReference type="EMBL" id="JAHLJV010000003">
    <property type="protein sequence ID" value="KAK1599096.1"/>
    <property type="molecule type" value="Genomic_DNA"/>
</dbReference>
<dbReference type="Proteomes" id="UP001230504">
    <property type="component" value="Unassembled WGS sequence"/>
</dbReference>
<organism evidence="1 2">
    <name type="scientific">Colletotrichum navitas</name>
    <dbReference type="NCBI Taxonomy" id="681940"/>
    <lineage>
        <taxon>Eukaryota</taxon>
        <taxon>Fungi</taxon>
        <taxon>Dikarya</taxon>
        <taxon>Ascomycota</taxon>
        <taxon>Pezizomycotina</taxon>
        <taxon>Sordariomycetes</taxon>
        <taxon>Hypocreomycetidae</taxon>
        <taxon>Glomerellales</taxon>
        <taxon>Glomerellaceae</taxon>
        <taxon>Colletotrichum</taxon>
        <taxon>Colletotrichum graminicola species complex</taxon>
    </lineage>
</organism>